<dbReference type="Pfam" id="PF14693">
    <property type="entry name" value="Ribosomal_TL5_C"/>
    <property type="match status" value="1"/>
</dbReference>
<dbReference type="Gene3D" id="2.170.120.20">
    <property type="entry name" value="Ribosomal protein L25, beta domain"/>
    <property type="match status" value="1"/>
</dbReference>
<keyword evidence="2 5" id="KW-0694">RNA-binding</keyword>
<evidence type="ECO:0000256" key="1">
    <source>
        <dbReference type="ARBA" id="ARBA00022730"/>
    </source>
</evidence>
<dbReference type="RefSeq" id="WP_207672723.1">
    <property type="nucleotide sequence ID" value="NZ_JAFREM010000011.1"/>
</dbReference>
<evidence type="ECO:0000256" key="3">
    <source>
        <dbReference type="ARBA" id="ARBA00022980"/>
    </source>
</evidence>
<dbReference type="PANTHER" id="PTHR33284:SF1">
    <property type="entry name" value="RIBOSOMAL PROTEIN L25_GLN-TRNA SYNTHETASE, ANTI-CODON-BINDING DOMAIN-CONTAINING PROTEIN"/>
    <property type="match status" value="1"/>
</dbReference>
<dbReference type="InterPro" id="IPR020056">
    <property type="entry name" value="Rbsml_bL25/Gln-tRNA_synth_N"/>
</dbReference>
<dbReference type="NCBIfam" id="TIGR00731">
    <property type="entry name" value="bL25_bact_ctc"/>
    <property type="match status" value="1"/>
</dbReference>
<comment type="caution">
    <text evidence="9">The sequence shown here is derived from an EMBL/GenBank/DDBJ whole genome shotgun (WGS) entry which is preliminary data.</text>
</comment>
<comment type="similarity">
    <text evidence="5">Belongs to the bacterial ribosomal protein bL25 family. CTC subfamily.</text>
</comment>
<evidence type="ECO:0000256" key="2">
    <source>
        <dbReference type="ARBA" id="ARBA00022884"/>
    </source>
</evidence>
<dbReference type="Proteomes" id="UP000664601">
    <property type="component" value="Unassembled WGS sequence"/>
</dbReference>
<evidence type="ECO:0000313" key="9">
    <source>
        <dbReference type="EMBL" id="MBO1305786.1"/>
    </source>
</evidence>
<dbReference type="InterPro" id="IPR029751">
    <property type="entry name" value="Ribosomal_L25_dom"/>
</dbReference>
<evidence type="ECO:0000259" key="7">
    <source>
        <dbReference type="Pfam" id="PF01386"/>
    </source>
</evidence>
<gene>
    <name evidence="5" type="primary">rplY</name>
    <name evidence="5" type="synonym">ctc</name>
    <name evidence="9" type="ORF">JZO70_06430</name>
</gene>
<dbReference type="InterPro" id="IPR011035">
    <property type="entry name" value="Ribosomal_bL25/Gln-tRNA_synth"/>
</dbReference>
<dbReference type="SUPFAM" id="SSF50715">
    <property type="entry name" value="Ribosomal protein L25-like"/>
    <property type="match status" value="1"/>
</dbReference>
<sequence>MAVTLKVEERATRPRSLRNKLRHEGKIPGVVYGYQVENTAIAVEDHELMRLLRENGANTVFSMDLNGKKVNTLLHDYQSETFTREFTHVEFLSVDMAETTEVETEIVLVGEAAGVKAGGTLAQTLYTIVVSATPDKLPENIEVDITDLQIGQSITVGDLAAHADYTVITDAEEQVAAIQGAQEESAELEVPGEAAEPEVIGETEAE</sequence>
<keyword evidence="4 5" id="KW-0687">Ribonucleoprotein</keyword>
<protein>
    <recommendedName>
        <fullName evidence="5">Large ribosomal subunit protein bL25</fullName>
    </recommendedName>
    <alternativeName>
        <fullName evidence="5">General stress protein CTC</fullName>
    </alternativeName>
</protein>
<feature type="compositionally biased region" description="Acidic residues" evidence="6">
    <location>
        <begin position="195"/>
        <end position="206"/>
    </location>
</feature>
<dbReference type="CDD" id="cd00495">
    <property type="entry name" value="Ribosomal_L25_TL5_CTC"/>
    <property type="match status" value="1"/>
</dbReference>
<feature type="domain" description="Large ribosomal subunit protein bL25 L25" evidence="7">
    <location>
        <begin position="5"/>
        <end position="91"/>
    </location>
</feature>
<name>A0ABS3L833_9ENTE</name>
<evidence type="ECO:0000256" key="6">
    <source>
        <dbReference type="SAM" id="MobiDB-lite"/>
    </source>
</evidence>
<keyword evidence="1 5" id="KW-0699">rRNA-binding</keyword>
<dbReference type="HAMAP" id="MF_01334">
    <property type="entry name" value="Ribosomal_bL25_CTC"/>
    <property type="match status" value="1"/>
</dbReference>
<dbReference type="Pfam" id="PF01386">
    <property type="entry name" value="Ribosomal_L25p"/>
    <property type="match status" value="1"/>
</dbReference>
<evidence type="ECO:0000259" key="8">
    <source>
        <dbReference type="Pfam" id="PF14693"/>
    </source>
</evidence>
<feature type="domain" description="Large ribosomal subunit protein bL25 beta" evidence="8">
    <location>
        <begin position="101"/>
        <end position="181"/>
    </location>
</feature>
<keyword evidence="3 5" id="KW-0689">Ribosomal protein</keyword>
<dbReference type="Gene3D" id="2.40.240.10">
    <property type="entry name" value="Ribosomal Protein L25, Chain P"/>
    <property type="match status" value="1"/>
</dbReference>
<evidence type="ECO:0000256" key="5">
    <source>
        <dbReference type="HAMAP-Rule" id="MF_01334"/>
    </source>
</evidence>
<dbReference type="EMBL" id="JAFREM010000011">
    <property type="protein sequence ID" value="MBO1305786.1"/>
    <property type="molecule type" value="Genomic_DNA"/>
</dbReference>
<dbReference type="InterPro" id="IPR037121">
    <property type="entry name" value="Ribosomal_bL25_C"/>
</dbReference>
<dbReference type="InterPro" id="IPR001021">
    <property type="entry name" value="Ribosomal_bL25_long"/>
</dbReference>
<keyword evidence="10" id="KW-1185">Reference proteome</keyword>
<dbReference type="InterPro" id="IPR020057">
    <property type="entry name" value="Ribosomal_bL25_b-dom"/>
</dbReference>
<comment type="subunit">
    <text evidence="5">Part of the 50S ribosomal subunit; part of the 5S rRNA/L5/L18/L25 subcomplex. Contacts the 5S rRNA. Binds to the 5S rRNA independently of L5 and L18.</text>
</comment>
<reference evidence="9 10" key="1">
    <citation type="submission" date="2021-03" db="EMBL/GenBank/DDBJ databases">
        <title>Enterococcal diversity collection.</title>
        <authorList>
            <person name="Gilmore M.S."/>
            <person name="Schwartzman J."/>
            <person name="Van Tyne D."/>
            <person name="Martin M."/>
            <person name="Earl A.M."/>
            <person name="Manson A.L."/>
            <person name="Straub T."/>
            <person name="Salamzade R."/>
            <person name="Saavedra J."/>
            <person name="Lebreton F."/>
            <person name="Prichula J."/>
            <person name="Schaufler K."/>
            <person name="Gaca A."/>
            <person name="Sgardioli B."/>
            <person name="Wagenaar J."/>
            <person name="Strong T."/>
        </authorList>
    </citation>
    <scope>NUCLEOTIDE SEQUENCE [LARGE SCALE GENOMIC DNA]</scope>
    <source>
        <strain evidence="9 10">669A</strain>
    </source>
</reference>
<evidence type="ECO:0000256" key="4">
    <source>
        <dbReference type="ARBA" id="ARBA00023274"/>
    </source>
</evidence>
<dbReference type="GO" id="GO:0005840">
    <property type="term" value="C:ribosome"/>
    <property type="evidence" value="ECO:0007669"/>
    <property type="project" value="UniProtKB-KW"/>
</dbReference>
<accession>A0ABS3L833</accession>
<comment type="function">
    <text evidence="5">This is one of the proteins that binds to the 5S RNA in the ribosome where it forms part of the central protuberance.</text>
</comment>
<organism evidence="9 10">
    <name type="scientific">Candidatus Enterococcus moelleringii</name>
    <dbReference type="NCBI Taxonomy" id="2815325"/>
    <lineage>
        <taxon>Bacteria</taxon>
        <taxon>Bacillati</taxon>
        <taxon>Bacillota</taxon>
        <taxon>Bacilli</taxon>
        <taxon>Lactobacillales</taxon>
        <taxon>Enterococcaceae</taxon>
        <taxon>Enterococcus</taxon>
    </lineage>
</organism>
<evidence type="ECO:0000313" key="10">
    <source>
        <dbReference type="Proteomes" id="UP000664601"/>
    </source>
</evidence>
<dbReference type="NCBIfam" id="NF004133">
    <property type="entry name" value="PRK05618.2-4"/>
    <property type="match status" value="1"/>
</dbReference>
<dbReference type="PANTHER" id="PTHR33284">
    <property type="entry name" value="RIBOSOMAL PROTEIN L25/GLN-TRNA SYNTHETASE, ANTI-CODON-BINDING DOMAIN-CONTAINING PROTEIN"/>
    <property type="match status" value="1"/>
</dbReference>
<feature type="region of interest" description="Disordered" evidence="6">
    <location>
        <begin position="181"/>
        <end position="206"/>
    </location>
</feature>
<proteinExistence type="inferred from homology"/>
<dbReference type="InterPro" id="IPR020930">
    <property type="entry name" value="Ribosomal_uL5_bac-type"/>
</dbReference>